<dbReference type="AlphaFoldDB" id="A0A178ZP31"/>
<sequence>MVDKEEDIKNEYVKSSQPWANLLAALKGSGWNATAQLGRPTEKNFEYPVAKRRTKENTEVMRRSEAHLDAFWVQVDKLTSGKASDPTGVAVRNLLAEPRILQRTPPWSESNKRPTENIESLVTPLPELYFELESRTSRTISSSGAQGPRVKVKTRGVSQTAGPSTAVAEPGPNPADLQPTFAIDRRALKVFRTLFFMPSV</sequence>
<dbReference type="RefSeq" id="XP_018694945.1">
    <property type="nucleotide sequence ID" value="XM_018835295.1"/>
</dbReference>
<proteinExistence type="predicted"/>
<organism evidence="2 3">
    <name type="scientific">Fonsecaea erecta</name>
    <dbReference type="NCBI Taxonomy" id="1367422"/>
    <lineage>
        <taxon>Eukaryota</taxon>
        <taxon>Fungi</taxon>
        <taxon>Dikarya</taxon>
        <taxon>Ascomycota</taxon>
        <taxon>Pezizomycotina</taxon>
        <taxon>Eurotiomycetes</taxon>
        <taxon>Chaetothyriomycetidae</taxon>
        <taxon>Chaetothyriales</taxon>
        <taxon>Herpotrichiellaceae</taxon>
        <taxon>Fonsecaea</taxon>
    </lineage>
</organism>
<reference evidence="2 3" key="1">
    <citation type="submission" date="2016-04" db="EMBL/GenBank/DDBJ databases">
        <title>Draft genome of Fonsecaea erecta CBS 125763.</title>
        <authorList>
            <person name="Weiss V.A."/>
            <person name="Vicente V.A."/>
            <person name="Raittz R.T."/>
            <person name="Moreno L.F."/>
            <person name="De Souza E.M."/>
            <person name="Pedrosa F.O."/>
            <person name="Steffens M.B."/>
            <person name="Faoro H."/>
            <person name="Tadra-Sfeir M.Z."/>
            <person name="Najafzadeh M.J."/>
            <person name="Felipe M.S."/>
            <person name="Teixeira M."/>
            <person name="Sun J."/>
            <person name="Xi L."/>
            <person name="Gomes R."/>
            <person name="De Azevedo C.M."/>
            <person name="Salgado C.G."/>
            <person name="Da Silva M.B."/>
            <person name="Nascimento M.F."/>
            <person name="Queiroz-Telles F."/>
            <person name="Attili D.S."/>
            <person name="Gorbushina A."/>
        </authorList>
    </citation>
    <scope>NUCLEOTIDE SEQUENCE [LARGE SCALE GENOMIC DNA]</scope>
    <source>
        <strain evidence="2 3">CBS 125763</strain>
    </source>
</reference>
<keyword evidence="3" id="KW-1185">Reference proteome</keyword>
<dbReference type="EMBL" id="LVYI01000003">
    <property type="protein sequence ID" value="OAP61578.1"/>
    <property type="molecule type" value="Genomic_DNA"/>
</dbReference>
<feature type="region of interest" description="Disordered" evidence="1">
    <location>
        <begin position="139"/>
        <end position="175"/>
    </location>
</feature>
<dbReference type="GeneID" id="30007950"/>
<dbReference type="STRING" id="1367422.A0A178ZP31"/>
<evidence type="ECO:0000313" key="2">
    <source>
        <dbReference type="EMBL" id="OAP61578.1"/>
    </source>
</evidence>
<accession>A0A178ZP31</accession>
<comment type="caution">
    <text evidence="2">The sequence shown here is derived from an EMBL/GenBank/DDBJ whole genome shotgun (WGS) entry which is preliminary data.</text>
</comment>
<name>A0A178ZP31_9EURO</name>
<evidence type="ECO:0000313" key="3">
    <source>
        <dbReference type="Proteomes" id="UP000078343"/>
    </source>
</evidence>
<dbReference type="Proteomes" id="UP000078343">
    <property type="component" value="Unassembled WGS sequence"/>
</dbReference>
<evidence type="ECO:0000256" key="1">
    <source>
        <dbReference type="SAM" id="MobiDB-lite"/>
    </source>
</evidence>
<dbReference type="PANTHER" id="PTHR40788:SF2">
    <property type="entry name" value="CLR5 DOMAIN-CONTAINING PROTEIN"/>
    <property type="match status" value="1"/>
</dbReference>
<dbReference type="PANTHER" id="PTHR40788">
    <property type="entry name" value="CLR5 DOMAIN-CONTAINING PROTEIN-RELATED"/>
    <property type="match status" value="1"/>
</dbReference>
<protein>
    <submittedName>
        <fullName evidence="2">Uncharacterized protein</fullName>
    </submittedName>
</protein>
<dbReference type="OrthoDB" id="2922289at2759"/>
<gene>
    <name evidence="2" type="ORF">AYL99_03781</name>
</gene>